<dbReference type="InterPro" id="IPR039421">
    <property type="entry name" value="Type_1_exporter"/>
</dbReference>
<dbReference type="Pfam" id="PF00005">
    <property type="entry name" value="ABC_tran"/>
    <property type="match status" value="1"/>
</dbReference>
<keyword evidence="6 8" id="KW-0472">Membrane</keyword>
<evidence type="ECO:0000256" key="2">
    <source>
        <dbReference type="ARBA" id="ARBA00022692"/>
    </source>
</evidence>
<dbReference type="CDD" id="cd18572">
    <property type="entry name" value="ABC_6TM_TAP"/>
    <property type="match status" value="1"/>
</dbReference>
<feature type="region of interest" description="Disordered" evidence="7">
    <location>
        <begin position="156"/>
        <end position="176"/>
    </location>
</feature>
<dbReference type="SMART" id="SM00382">
    <property type="entry name" value="AAA"/>
    <property type="match status" value="1"/>
</dbReference>
<accession>A0AAV5SRV8</accession>
<dbReference type="Proteomes" id="UP001432027">
    <property type="component" value="Unassembled WGS sequence"/>
</dbReference>
<evidence type="ECO:0000259" key="9">
    <source>
        <dbReference type="PROSITE" id="PS50893"/>
    </source>
</evidence>
<dbReference type="GO" id="GO:0016020">
    <property type="term" value="C:membrane"/>
    <property type="evidence" value="ECO:0007669"/>
    <property type="project" value="UniProtKB-SubCell"/>
</dbReference>
<dbReference type="InterPro" id="IPR036640">
    <property type="entry name" value="ABC1_TM_sf"/>
</dbReference>
<evidence type="ECO:0000256" key="1">
    <source>
        <dbReference type="ARBA" id="ARBA00004141"/>
    </source>
</evidence>
<evidence type="ECO:0000256" key="6">
    <source>
        <dbReference type="ARBA" id="ARBA00023136"/>
    </source>
</evidence>
<evidence type="ECO:0000256" key="8">
    <source>
        <dbReference type="SAM" id="Phobius"/>
    </source>
</evidence>
<keyword evidence="12" id="KW-1185">Reference proteome</keyword>
<name>A0AAV5SRV8_9BILA</name>
<feature type="domain" description="ABC transmembrane type-1" evidence="10">
    <location>
        <begin position="198"/>
        <end position="480"/>
    </location>
</feature>
<dbReference type="AlphaFoldDB" id="A0AAV5SRV8"/>
<dbReference type="EMBL" id="BTSX01000002">
    <property type="protein sequence ID" value="GMS85522.1"/>
    <property type="molecule type" value="Genomic_DNA"/>
</dbReference>
<protein>
    <recommendedName>
        <fullName evidence="13">ABC transporter ATP-binding protein</fullName>
    </recommendedName>
</protein>
<dbReference type="FunFam" id="1.20.1560.10:FF:000154">
    <property type="entry name" value="HAlF transporter (PGP related)"/>
    <property type="match status" value="1"/>
</dbReference>
<keyword evidence="5 8" id="KW-1133">Transmembrane helix</keyword>
<feature type="transmembrane region" description="Helical" evidence="8">
    <location>
        <begin position="234"/>
        <end position="254"/>
    </location>
</feature>
<comment type="subcellular location">
    <subcellularLocation>
        <location evidence="1">Membrane</location>
        <topology evidence="1">Multi-pass membrane protein</topology>
    </subcellularLocation>
</comment>
<evidence type="ECO:0000256" key="7">
    <source>
        <dbReference type="SAM" id="MobiDB-lite"/>
    </source>
</evidence>
<feature type="transmembrane region" description="Helical" evidence="8">
    <location>
        <begin position="15"/>
        <end position="33"/>
    </location>
</feature>
<evidence type="ECO:0000256" key="4">
    <source>
        <dbReference type="ARBA" id="ARBA00022840"/>
    </source>
</evidence>
<dbReference type="Gene3D" id="3.40.50.300">
    <property type="entry name" value="P-loop containing nucleotide triphosphate hydrolases"/>
    <property type="match status" value="1"/>
</dbReference>
<reference evidence="11" key="1">
    <citation type="submission" date="2023-10" db="EMBL/GenBank/DDBJ databases">
        <title>Genome assembly of Pristionchus species.</title>
        <authorList>
            <person name="Yoshida K."/>
            <person name="Sommer R.J."/>
        </authorList>
    </citation>
    <scope>NUCLEOTIDE SEQUENCE</scope>
    <source>
        <strain evidence="11">RS0144</strain>
    </source>
</reference>
<proteinExistence type="predicted"/>
<dbReference type="PANTHER" id="PTHR43394">
    <property type="entry name" value="ATP-DEPENDENT PERMEASE MDL1, MITOCHONDRIAL"/>
    <property type="match status" value="1"/>
</dbReference>
<evidence type="ECO:0008006" key="13">
    <source>
        <dbReference type="Google" id="ProtNLM"/>
    </source>
</evidence>
<dbReference type="Pfam" id="PF00664">
    <property type="entry name" value="ABC_membrane"/>
    <property type="match status" value="1"/>
</dbReference>
<feature type="transmembrane region" description="Helical" evidence="8">
    <location>
        <begin position="125"/>
        <end position="143"/>
    </location>
</feature>
<keyword evidence="4" id="KW-0067">ATP-binding</keyword>
<dbReference type="SUPFAM" id="SSF90123">
    <property type="entry name" value="ABC transporter transmembrane region"/>
    <property type="match status" value="1"/>
</dbReference>
<dbReference type="FunFam" id="3.40.50.300:FF:000218">
    <property type="entry name" value="Multidrug ABC transporter ATP-binding protein"/>
    <property type="match status" value="1"/>
</dbReference>
<evidence type="ECO:0000313" key="11">
    <source>
        <dbReference type="EMBL" id="GMS85522.1"/>
    </source>
</evidence>
<dbReference type="PROSITE" id="PS50893">
    <property type="entry name" value="ABC_TRANSPORTER_2"/>
    <property type="match status" value="1"/>
</dbReference>
<keyword evidence="2 8" id="KW-0812">Transmembrane</keyword>
<evidence type="ECO:0000256" key="3">
    <source>
        <dbReference type="ARBA" id="ARBA00022741"/>
    </source>
</evidence>
<evidence type="ECO:0000313" key="12">
    <source>
        <dbReference type="Proteomes" id="UP001432027"/>
    </source>
</evidence>
<gene>
    <name evidence="11" type="ORF">PENTCL1PPCAC_7697</name>
</gene>
<feature type="transmembrane region" description="Helical" evidence="8">
    <location>
        <begin position="53"/>
        <end position="75"/>
    </location>
</feature>
<evidence type="ECO:0000256" key="5">
    <source>
        <dbReference type="ARBA" id="ARBA00022989"/>
    </source>
</evidence>
<feature type="transmembrane region" description="Helical" evidence="8">
    <location>
        <begin position="193"/>
        <end position="213"/>
    </location>
</feature>
<dbReference type="Gene3D" id="1.20.1560.10">
    <property type="entry name" value="ABC transporter type 1, transmembrane domain"/>
    <property type="match status" value="1"/>
</dbReference>
<dbReference type="InterPro" id="IPR011527">
    <property type="entry name" value="ABC1_TM_dom"/>
</dbReference>
<dbReference type="InterPro" id="IPR027417">
    <property type="entry name" value="P-loop_NTPase"/>
</dbReference>
<dbReference type="PROSITE" id="PS00211">
    <property type="entry name" value="ABC_TRANSPORTER_1"/>
    <property type="match status" value="1"/>
</dbReference>
<comment type="caution">
    <text evidence="11">The sequence shown here is derived from an EMBL/GenBank/DDBJ whole genome shotgun (WGS) entry which is preliminary data.</text>
</comment>
<sequence>ALVPFLAMLPSPSSSLAFFLFDSTVTLTLFGYFDSRHFNIRRVFEHLFPLNGYSFLSSPLDFLLIAVIRILLYTASFQLRLAGKNSHVAWLNKPISIFCVACLAFSFLKCLIYSEQKELVECTGFWLLPVWNIICSAYFYWLWSTEFESCFATDDKKEVDDDSDEGSEEEEDQDDEIPLTKTQQVLILCRYAYGPWLAVVMTLSIAAAAVNVVMPHYTSSIMNGITALREAVDISQTVITLAVLTVVSMLLTGLRNGCFSYLTNIITSKMRKDLFHSIVHQEIAFFDTHKSGAIVSRLTTDVDTISWNISDFFDDSFKSILTLAGKMMVMCSLSWRLTLLNFISFPIITYITVLYGDFCDKLGDDQSEATANSHQVAEELISTMRTIRSFAAEKSSSQKFAASMDNALKVAKKEALAKAGLHFSYDFYYNCIYVIVLIYGARLVTAGTLEAATLVTFMMYQMQIGEHILELNREIPAFMGTLGKSRKFCKFLVRKPQISTDGAGEQPVKGELRLDGVSFTYPDRQSNQVLDDFTLHIRAGESIALVGPSGGGKSTIVALLERFYEPDEGQITLDGIPIAEYRHEYYHRKIALVSQEPVLYDCSVRENIGFGCNVSEEEIIAAAKTANAHNFVMGLEDGYETTCGEKGTQMSGGQKQRIAIARALVRNPSVLILDEATSALDNQSEQIVQEALQNCAANRTVIVIAHRLSTIEKADRIAVIEGGRIAQV</sequence>
<dbReference type="PANTHER" id="PTHR43394:SF1">
    <property type="entry name" value="ATP-BINDING CASSETTE SUB-FAMILY B MEMBER 10, MITOCHONDRIAL"/>
    <property type="match status" value="1"/>
</dbReference>
<dbReference type="GO" id="GO:0016887">
    <property type="term" value="F:ATP hydrolysis activity"/>
    <property type="evidence" value="ECO:0007669"/>
    <property type="project" value="InterPro"/>
</dbReference>
<organism evidence="11 12">
    <name type="scientific">Pristionchus entomophagus</name>
    <dbReference type="NCBI Taxonomy" id="358040"/>
    <lineage>
        <taxon>Eukaryota</taxon>
        <taxon>Metazoa</taxon>
        <taxon>Ecdysozoa</taxon>
        <taxon>Nematoda</taxon>
        <taxon>Chromadorea</taxon>
        <taxon>Rhabditida</taxon>
        <taxon>Rhabditina</taxon>
        <taxon>Diplogasteromorpha</taxon>
        <taxon>Diplogasteroidea</taxon>
        <taxon>Neodiplogasteridae</taxon>
        <taxon>Pristionchus</taxon>
    </lineage>
</organism>
<evidence type="ECO:0000259" key="10">
    <source>
        <dbReference type="PROSITE" id="PS50929"/>
    </source>
</evidence>
<dbReference type="GO" id="GO:0015421">
    <property type="term" value="F:ABC-type oligopeptide transporter activity"/>
    <property type="evidence" value="ECO:0007669"/>
    <property type="project" value="TreeGrafter"/>
</dbReference>
<feature type="compositionally biased region" description="Acidic residues" evidence="7">
    <location>
        <begin position="160"/>
        <end position="176"/>
    </location>
</feature>
<dbReference type="SUPFAM" id="SSF52540">
    <property type="entry name" value="P-loop containing nucleoside triphosphate hydrolases"/>
    <property type="match status" value="1"/>
</dbReference>
<keyword evidence="3" id="KW-0547">Nucleotide-binding</keyword>
<dbReference type="InterPro" id="IPR017871">
    <property type="entry name" value="ABC_transporter-like_CS"/>
</dbReference>
<dbReference type="InterPro" id="IPR003439">
    <property type="entry name" value="ABC_transporter-like_ATP-bd"/>
</dbReference>
<feature type="non-terminal residue" evidence="11">
    <location>
        <position position="728"/>
    </location>
</feature>
<feature type="transmembrane region" description="Helical" evidence="8">
    <location>
        <begin position="95"/>
        <end position="113"/>
    </location>
</feature>
<feature type="non-terminal residue" evidence="11">
    <location>
        <position position="1"/>
    </location>
</feature>
<dbReference type="InterPro" id="IPR003593">
    <property type="entry name" value="AAA+_ATPase"/>
</dbReference>
<feature type="domain" description="ABC transporter" evidence="9">
    <location>
        <begin position="512"/>
        <end position="728"/>
    </location>
</feature>
<dbReference type="PROSITE" id="PS50929">
    <property type="entry name" value="ABC_TM1F"/>
    <property type="match status" value="1"/>
</dbReference>
<dbReference type="GO" id="GO:0005524">
    <property type="term" value="F:ATP binding"/>
    <property type="evidence" value="ECO:0007669"/>
    <property type="project" value="UniProtKB-KW"/>
</dbReference>